<evidence type="ECO:0000313" key="3">
    <source>
        <dbReference type="Proteomes" id="UP001519460"/>
    </source>
</evidence>
<comment type="caution">
    <text evidence="2">The sequence shown here is derived from an EMBL/GenBank/DDBJ whole genome shotgun (WGS) entry which is preliminary data.</text>
</comment>
<reference evidence="2 3" key="1">
    <citation type="journal article" date="2023" name="Sci. Data">
        <title>Genome assembly of the Korean intertidal mud-creeper Batillaria attramentaria.</title>
        <authorList>
            <person name="Patra A.K."/>
            <person name="Ho P.T."/>
            <person name="Jun S."/>
            <person name="Lee S.J."/>
            <person name="Kim Y."/>
            <person name="Won Y.J."/>
        </authorList>
    </citation>
    <scope>NUCLEOTIDE SEQUENCE [LARGE SCALE GENOMIC DNA]</scope>
    <source>
        <strain evidence="2">Wonlab-2016</strain>
    </source>
</reference>
<feature type="compositionally biased region" description="Basic and acidic residues" evidence="1">
    <location>
        <begin position="47"/>
        <end position="60"/>
    </location>
</feature>
<organism evidence="2 3">
    <name type="scientific">Batillaria attramentaria</name>
    <dbReference type="NCBI Taxonomy" id="370345"/>
    <lineage>
        <taxon>Eukaryota</taxon>
        <taxon>Metazoa</taxon>
        <taxon>Spiralia</taxon>
        <taxon>Lophotrochozoa</taxon>
        <taxon>Mollusca</taxon>
        <taxon>Gastropoda</taxon>
        <taxon>Caenogastropoda</taxon>
        <taxon>Sorbeoconcha</taxon>
        <taxon>Cerithioidea</taxon>
        <taxon>Batillariidae</taxon>
        <taxon>Batillaria</taxon>
    </lineage>
</organism>
<dbReference type="Proteomes" id="UP001519460">
    <property type="component" value="Unassembled WGS sequence"/>
</dbReference>
<sequence length="96" mass="11243">MCLTFHKSAKLYSCPAYTPNNHNNHRWKALKADQLFHKQSVTHRCLHDNDSEKVTDEKLPRSPQLPFPFKQGQGDKRDRCSPRPAMQTRQANDAYY</sequence>
<evidence type="ECO:0000313" key="2">
    <source>
        <dbReference type="EMBL" id="KAK7480486.1"/>
    </source>
</evidence>
<dbReference type="EMBL" id="JACVVK020000281">
    <property type="protein sequence ID" value="KAK7480486.1"/>
    <property type="molecule type" value="Genomic_DNA"/>
</dbReference>
<gene>
    <name evidence="2" type="ORF">BaRGS_00028303</name>
</gene>
<proteinExistence type="predicted"/>
<accession>A0ABD0JZH2</accession>
<feature type="region of interest" description="Disordered" evidence="1">
    <location>
        <begin position="47"/>
        <end position="96"/>
    </location>
</feature>
<feature type="compositionally biased region" description="Polar residues" evidence="1">
    <location>
        <begin position="87"/>
        <end position="96"/>
    </location>
</feature>
<name>A0ABD0JZH2_9CAEN</name>
<dbReference type="AlphaFoldDB" id="A0ABD0JZH2"/>
<protein>
    <submittedName>
        <fullName evidence="2">Uncharacterized protein</fullName>
    </submittedName>
</protein>
<evidence type="ECO:0000256" key="1">
    <source>
        <dbReference type="SAM" id="MobiDB-lite"/>
    </source>
</evidence>
<keyword evidence="3" id="KW-1185">Reference proteome</keyword>